<dbReference type="PROSITE" id="PS51257">
    <property type="entry name" value="PROKAR_LIPOPROTEIN"/>
    <property type="match status" value="1"/>
</dbReference>
<evidence type="ECO:0000313" key="3">
    <source>
        <dbReference type="Proteomes" id="UP000598196"/>
    </source>
</evidence>
<protein>
    <submittedName>
        <fullName evidence="2">Uncharacterized protein</fullName>
    </submittedName>
</protein>
<dbReference type="Proteomes" id="UP000598196">
    <property type="component" value="Unassembled WGS sequence"/>
</dbReference>
<keyword evidence="3" id="KW-1185">Reference proteome</keyword>
<dbReference type="RefSeq" id="WP_146285102.1">
    <property type="nucleotide sequence ID" value="NZ_BMLP01000001.1"/>
</dbReference>
<evidence type="ECO:0000256" key="1">
    <source>
        <dbReference type="SAM" id="MobiDB-lite"/>
    </source>
</evidence>
<gene>
    <name evidence="2" type="ORF">GCM10010991_11700</name>
</gene>
<comment type="caution">
    <text evidence="2">The sequence shown here is derived from an EMBL/GenBank/DDBJ whole genome shotgun (WGS) entry which is preliminary data.</text>
</comment>
<dbReference type="AlphaFoldDB" id="A0A918DBM0"/>
<dbReference type="OrthoDB" id="8592692at2"/>
<name>A0A918DBM0_9RHOB</name>
<dbReference type="EMBL" id="BMLP01000001">
    <property type="protein sequence ID" value="GGO28671.1"/>
    <property type="molecule type" value="Genomic_DNA"/>
</dbReference>
<evidence type="ECO:0000313" key="2">
    <source>
        <dbReference type="EMBL" id="GGO28671.1"/>
    </source>
</evidence>
<sequence>MRVRRFGILLCLGLAACQMSLPFKKDTPDAASAGVTAPAGTIMGGPITATPITPGGSAAGAAPVAAPAPPEPFPSSIETTTEGGATTTVETLPAAAAPPPPEPKSEAQLACERRDGTWTSAGKGFKSCVYRTRDGGKTCRKETDCDGLCLARSGTCSPYKPLFGCNEILDSMGRKVTLCID</sequence>
<feature type="compositionally biased region" description="Low complexity" evidence="1">
    <location>
        <begin position="74"/>
        <end position="87"/>
    </location>
</feature>
<reference evidence="2 3" key="1">
    <citation type="journal article" date="2014" name="Int. J. Syst. Evol. Microbiol.">
        <title>Complete genome sequence of Corynebacterium casei LMG S-19264T (=DSM 44701T), isolated from a smear-ripened cheese.</title>
        <authorList>
            <consortium name="US DOE Joint Genome Institute (JGI-PGF)"/>
            <person name="Walter F."/>
            <person name="Albersmeier A."/>
            <person name="Kalinowski J."/>
            <person name="Ruckert C."/>
        </authorList>
    </citation>
    <scope>NUCLEOTIDE SEQUENCE [LARGE SCALE GENOMIC DNA]</scope>
    <source>
        <strain evidence="2 3">CGMCC 1.7029</strain>
    </source>
</reference>
<accession>A0A918DBM0</accession>
<feature type="compositionally biased region" description="Low complexity" evidence="1">
    <location>
        <begin position="54"/>
        <end position="65"/>
    </location>
</feature>
<feature type="region of interest" description="Disordered" evidence="1">
    <location>
        <begin position="54"/>
        <end position="87"/>
    </location>
</feature>
<proteinExistence type="predicted"/>
<organism evidence="2 3">
    <name type="scientific">Gemmobacter aquaticus</name>
    <dbReference type="NCBI Taxonomy" id="490185"/>
    <lineage>
        <taxon>Bacteria</taxon>
        <taxon>Pseudomonadati</taxon>
        <taxon>Pseudomonadota</taxon>
        <taxon>Alphaproteobacteria</taxon>
        <taxon>Rhodobacterales</taxon>
        <taxon>Paracoccaceae</taxon>
        <taxon>Gemmobacter</taxon>
    </lineage>
</organism>